<evidence type="ECO:0000259" key="3">
    <source>
        <dbReference type="PROSITE" id="PS51898"/>
    </source>
</evidence>
<gene>
    <name evidence="4" type="ORF">ABMA28_005611</name>
</gene>
<accession>A0ABD0SM87</accession>
<dbReference type="Proteomes" id="UP001549921">
    <property type="component" value="Unassembled WGS sequence"/>
</dbReference>
<dbReference type="Gene3D" id="1.10.443.10">
    <property type="entry name" value="Intergrase catalytic core"/>
    <property type="match status" value="1"/>
</dbReference>
<dbReference type="PROSITE" id="PS51898">
    <property type="entry name" value="TYR_RECOMBINASE"/>
    <property type="match status" value="1"/>
</dbReference>
<dbReference type="GO" id="GO:0006310">
    <property type="term" value="P:DNA recombination"/>
    <property type="evidence" value="ECO:0007669"/>
    <property type="project" value="UniProtKB-KW"/>
</dbReference>
<dbReference type="InterPro" id="IPR011010">
    <property type="entry name" value="DNA_brk_join_enz"/>
</dbReference>
<keyword evidence="2" id="KW-0233">DNA recombination</keyword>
<reference evidence="4 5" key="1">
    <citation type="submission" date="2024-06" db="EMBL/GenBank/DDBJ databases">
        <title>A chromosome-level genome assembly of beet webworm, Loxostege sticticalis.</title>
        <authorList>
            <person name="Zhang Y."/>
        </authorList>
    </citation>
    <scope>NUCLEOTIDE SEQUENCE [LARGE SCALE GENOMIC DNA]</scope>
    <source>
        <strain evidence="4">AQ028</strain>
        <tissue evidence="4">Male pupae</tissue>
    </source>
</reference>
<dbReference type="Pfam" id="PF00589">
    <property type="entry name" value="Phage_integrase"/>
    <property type="match status" value="1"/>
</dbReference>
<feature type="domain" description="Tyr recombinase" evidence="3">
    <location>
        <begin position="102"/>
        <end position="297"/>
    </location>
</feature>
<evidence type="ECO:0000256" key="1">
    <source>
        <dbReference type="ARBA" id="ARBA00023125"/>
    </source>
</evidence>
<dbReference type="Gene3D" id="1.10.150.130">
    <property type="match status" value="1"/>
</dbReference>
<name>A0ABD0SM87_LOXSC</name>
<dbReference type="AlphaFoldDB" id="A0ABD0SM87"/>
<comment type="caution">
    <text evidence="4">The sequence shown here is derived from an EMBL/GenBank/DDBJ whole genome shotgun (WGS) entry which is preliminary data.</text>
</comment>
<dbReference type="InterPro" id="IPR010998">
    <property type="entry name" value="Integrase_recombinase_N"/>
</dbReference>
<evidence type="ECO:0000313" key="4">
    <source>
        <dbReference type="EMBL" id="KAL0820954.1"/>
    </source>
</evidence>
<dbReference type="EMBL" id="JBEDNZ010000018">
    <property type="protein sequence ID" value="KAL0820954.1"/>
    <property type="molecule type" value="Genomic_DNA"/>
</dbReference>
<protein>
    <recommendedName>
        <fullName evidence="3">Tyr recombinase domain-containing protein</fullName>
    </recommendedName>
</protein>
<dbReference type="PANTHER" id="PTHR35617:SF3">
    <property type="entry name" value="CORE-BINDING (CB) DOMAIN-CONTAINING PROTEIN"/>
    <property type="match status" value="1"/>
</dbReference>
<dbReference type="PANTHER" id="PTHR35617">
    <property type="entry name" value="PHAGE_INTEGRASE DOMAIN-CONTAINING PROTEIN"/>
    <property type="match status" value="1"/>
</dbReference>
<keyword evidence="1" id="KW-0238">DNA-binding</keyword>
<organism evidence="4 5">
    <name type="scientific">Loxostege sticticalis</name>
    <name type="common">Beet webworm moth</name>
    <dbReference type="NCBI Taxonomy" id="481309"/>
    <lineage>
        <taxon>Eukaryota</taxon>
        <taxon>Metazoa</taxon>
        <taxon>Ecdysozoa</taxon>
        <taxon>Arthropoda</taxon>
        <taxon>Hexapoda</taxon>
        <taxon>Insecta</taxon>
        <taxon>Pterygota</taxon>
        <taxon>Neoptera</taxon>
        <taxon>Endopterygota</taxon>
        <taxon>Lepidoptera</taxon>
        <taxon>Glossata</taxon>
        <taxon>Ditrysia</taxon>
        <taxon>Pyraloidea</taxon>
        <taxon>Crambidae</taxon>
        <taxon>Pyraustinae</taxon>
        <taxon>Loxostege</taxon>
    </lineage>
</organism>
<dbReference type="SUPFAM" id="SSF56349">
    <property type="entry name" value="DNA breaking-rejoining enzymes"/>
    <property type="match status" value="1"/>
</dbReference>
<proteinExistence type="predicted"/>
<dbReference type="InterPro" id="IPR002104">
    <property type="entry name" value="Integrase_catalytic"/>
</dbReference>
<evidence type="ECO:0000256" key="2">
    <source>
        <dbReference type="ARBA" id="ARBA00023172"/>
    </source>
</evidence>
<evidence type="ECO:0000313" key="5">
    <source>
        <dbReference type="Proteomes" id="UP001549921"/>
    </source>
</evidence>
<dbReference type="GO" id="GO:0003677">
    <property type="term" value="F:DNA binding"/>
    <property type="evidence" value="ECO:0007669"/>
    <property type="project" value="UniProtKB-KW"/>
</dbReference>
<sequence>MLSSLSENTYKQYDCAIRKWIHYCNLHKYDYTAVSVPIVIHFLTEIFDSGARYGTINSYKSALSLLFGNNTLNDDRVKRFMKGVFRLRPTRPRYDFTWNPSAVLDFLAQKWPNEDLSLETLSKKTLTLLALVTAHRMQTFNLIKLNNITVTDTEILIKIPDLIKTSNPNSLQPLLKLPFFHERPEICPGRCLQEYLNKTQNLRPNTCNSLFISYRKPHNKISTQRMSHWISDILVKSGIDTTVFKAHSTRHASTSTANRLGVSIDLIRKTAGWSNTSLTFARYYNKDLADHNNSHFARTILSSS</sequence>
<dbReference type="InterPro" id="IPR013762">
    <property type="entry name" value="Integrase-like_cat_sf"/>
</dbReference>